<evidence type="ECO:0000313" key="2">
    <source>
        <dbReference type="Proteomes" id="UP000230002"/>
    </source>
</evidence>
<organism evidence="1 2">
    <name type="scientific">Ganoderma sinense ZZ0214-1</name>
    <dbReference type="NCBI Taxonomy" id="1077348"/>
    <lineage>
        <taxon>Eukaryota</taxon>
        <taxon>Fungi</taxon>
        <taxon>Dikarya</taxon>
        <taxon>Basidiomycota</taxon>
        <taxon>Agaricomycotina</taxon>
        <taxon>Agaricomycetes</taxon>
        <taxon>Polyporales</taxon>
        <taxon>Polyporaceae</taxon>
        <taxon>Ganoderma</taxon>
    </lineage>
</organism>
<keyword evidence="2" id="KW-1185">Reference proteome</keyword>
<proteinExistence type="predicted"/>
<accession>A0A2G8SDK7</accession>
<dbReference type="OrthoDB" id="2123952at2759"/>
<dbReference type="EMBL" id="AYKW01000012">
    <property type="protein sequence ID" value="PIL31807.1"/>
    <property type="molecule type" value="Genomic_DNA"/>
</dbReference>
<dbReference type="AlphaFoldDB" id="A0A2G8SDK7"/>
<evidence type="ECO:0000313" key="1">
    <source>
        <dbReference type="EMBL" id="PIL31807.1"/>
    </source>
</evidence>
<comment type="caution">
    <text evidence="1">The sequence shown here is derived from an EMBL/GenBank/DDBJ whole genome shotgun (WGS) entry which is preliminary data.</text>
</comment>
<sequence length="55" mass="6052">MESPRAQELIADLRHDAFANAILDRVQAGPYLMYLSTLLCETTDAPADSPAFRGK</sequence>
<protein>
    <submittedName>
        <fullName evidence="1">Uncharacterized protein</fullName>
    </submittedName>
</protein>
<dbReference type="Proteomes" id="UP000230002">
    <property type="component" value="Unassembled WGS sequence"/>
</dbReference>
<name>A0A2G8SDK7_9APHY</name>
<reference evidence="1 2" key="1">
    <citation type="journal article" date="2015" name="Sci. Rep.">
        <title>Chromosome-level genome map provides insights into diverse defense mechanisms in the medicinal fungus Ganoderma sinense.</title>
        <authorList>
            <person name="Zhu Y."/>
            <person name="Xu J."/>
            <person name="Sun C."/>
            <person name="Zhou S."/>
            <person name="Xu H."/>
            <person name="Nelson D.R."/>
            <person name="Qian J."/>
            <person name="Song J."/>
            <person name="Luo H."/>
            <person name="Xiang L."/>
            <person name="Li Y."/>
            <person name="Xu Z."/>
            <person name="Ji A."/>
            <person name="Wang L."/>
            <person name="Lu S."/>
            <person name="Hayward A."/>
            <person name="Sun W."/>
            <person name="Li X."/>
            <person name="Schwartz D.C."/>
            <person name="Wang Y."/>
            <person name="Chen S."/>
        </authorList>
    </citation>
    <scope>NUCLEOTIDE SEQUENCE [LARGE SCALE GENOMIC DNA]</scope>
    <source>
        <strain evidence="1 2">ZZ0214-1</strain>
    </source>
</reference>
<gene>
    <name evidence="1" type="ORF">GSI_06511</name>
</gene>